<evidence type="ECO:0000256" key="6">
    <source>
        <dbReference type="SAM" id="MobiDB-lite"/>
    </source>
</evidence>
<dbReference type="InterPro" id="IPR042217">
    <property type="entry name" value="T4SS_VirB10/TrbI"/>
</dbReference>
<dbReference type="AlphaFoldDB" id="A0A4R4D7Y5"/>
<evidence type="ECO:0000256" key="1">
    <source>
        <dbReference type="ARBA" id="ARBA00004167"/>
    </source>
</evidence>
<evidence type="ECO:0000256" key="2">
    <source>
        <dbReference type="ARBA" id="ARBA00010265"/>
    </source>
</evidence>
<keyword evidence="5 7" id="KW-0472">Membrane</keyword>
<organism evidence="8 9">
    <name type="scientific">Roseicella aquatilis</name>
    <dbReference type="NCBI Taxonomy" id="2527868"/>
    <lineage>
        <taxon>Bacteria</taxon>
        <taxon>Pseudomonadati</taxon>
        <taxon>Pseudomonadota</taxon>
        <taxon>Alphaproteobacteria</taxon>
        <taxon>Acetobacterales</taxon>
        <taxon>Roseomonadaceae</taxon>
        <taxon>Roseicella</taxon>
    </lineage>
</organism>
<feature type="region of interest" description="Disordered" evidence="6">
    <location>
        <begin position="54"/>
        <end position="121"/>
    </location>
</feature>
<evidence type="ECO:0000313" key="8">
    <source>
        <dbReference type="EMBL" id="TCZ55787.1"/>
    </source>
</evidence>
<evidence type="ECO:0000256" key="7">
    <source>
        <dbReference type="SAM" id="Phobius"/>
    </source>
</evidence>
<gene>
    <name evidence="8" type="ORF">EXY23_20880</name>
</gene>
<dbReference type="GO" id="GO:0016020">
    <property type="term" value="C:membrane"/>
    <property type="evidence" value="ECO:0007669"/>
    <property type="project" value="UniProtKB-SubCell"/>
</dbReference>
<evidence type="ECO:0000256" key="3">
    <source>
        <dbReference type="ARBA" id="ARBA00022692"/>
    </source>
</evidence>
<feature type="transmembrane region" description="Helical" evidence="7">
    <location>
        <begin position="7"/>
        <end position="24"/>
    </location>
</feature>
<dbReference type="OrthoDB" id="9807354at2"/>
<dbReference type="EMBL" id="SKBM01000025">
    <property type="protein sequence ID" value="TCZ55787.1"/>
    <property type="molecule type" value="Genomic_DNA"/>
</dbReference>
<comment type="subcellular location">
    <subcellularLocation>
        <location evidence="1">Membrane</location>
        <topology evidence="1">Single-pass membrane protein</topology>
    </subcellularLocation>
</comment>
<reference evidence="8 9" key="1">
    <citation type="submission" date="2019-03" db="EMBL/GenBank/DDBJ databases">
        <title>Paracraurococcus aquatilis NE82 genome sequence.</title>
        <authorList>
            <person name="Zhao Y."/>
            <person name="Du Z."/>
        </authorList>
    </citation>
    <scope>NUCLEOTIDE SEQUENCE [LARGE SCALE GENOMIC DNA]</scope>
    <source>
        <strain evidence="8 9">NE82</strain>
    </source>
</reference>
<dbReference type="Proteomes" id="UP000295023">
    <property type="component" value="Unassembled WGS sequence"/>
</dbReference>
<comment type="similarity">
    <text evidence="2">Belongs to the TrbI/VirB10 family.</text>
</comment>
<dbReference type="Gene3D" id="2.40.128.260">
    <property type="entry name" value="Type IV secretion system, VirB10/TraB/TrbI"/>
    <property type="match status" value="2"/>
</dbReference>
<name>A0A4R4D7Y5_9PROT</name>
<protein>
    <submittedName>
        <fullName evidence="8">Type IV secretion system protein VirB10</fullName>
    </submittedName>
</protein>
<keyword evidence="3 7" id="KW-0812">Transmembrane</keyword>
<evidence type="ECO:0000313" key="9">
    <source>
        <dbReference type="Proteomes" id="UP000295023"/>
    </source>
</evidence>
<evidence type="ECO:0000256" key="5">
    <source>
        <dbReference type="ARBA" id="ARBA00023136"/>
    </source>
</evidence>
<dbReference type="InterPro" id="IPR005498">
    <property type="entry name" value="T4SS_VirB10/TraB/TrbI"/>
</dbReference>
<accession>A0A4R4D7Y5</accession>
<dbReference type="CDD" id="cd16429">
    <property type="entry name" value="VirB10"/>
    <property type="match status" value="1"/>
</dbReference>
<comment type="caution">
    <text evidence="8">The sequence shown here is derived from an EMBL/GenBank/DDBJ whole genome shotgun (WGS) entry which is preliminary data.</text>
</comment>
<sequence length="341" mass="36027">MSGAGKIGIVLLALVLLVVLYWLGSGPGTSRRDELGVGASIGAAGVIRRIEPLPPPVLPEPTPAALPAPPPRFAELTPRPARPRTPIRPAPIMGYEEQSTGRREGDSQTAQREAGEGEDALAGRLRATRTEAVKARRLRDPDLTITMGTIIPCTPQQPLNTQLEGFLTCVVPTEVRGTSGRVVLLDRGTRIAGQLRSGMRQGQNRAFVLWTRAETPDGVTIQLASPGTDALGQNGLDVDVETNFWSRFGGAIMLSFIDAGLQAAALGASSLVNSGGSGSNNIRFFQLQSGGRSAAASALDATVNIPPYGTRPQGEPAAIFTARDLDFTEVYRINSTRSTGR</sequence>
<evidence type="ECO:0000256" key="4">
    <source>
        <dbReference type="ARBA" id="ARBA00022989"/>
    </source>
</evidence>
<dbReference type="Pfam" id="PF03743">
    <property type="entry name" value="TrbI"/>
    <property type="match status" value="1"/>
</dbReference>
<dbReference type="RefSeq" id="WP_132294163.1">
    <property type="nucleotide sequence ID" value="NZ_SKBM01000025.1"/>
</dbReference>
<feature type="compositionally biased region" description="Pro residues" evidence="6">
    <location>
        <begin position="54"/>
        <end position="72"/>
    </location>
</feature>
<keyword evidence="4 7" id="KW-1133">Transmembrane helix</keyword>
<proteinExistence type="inferred from homology"/>
<keyword evidence="9" id="KW-1185">Reference proteome</keyword>